<evidence type="ECO:0000256" key="4">
    <source>
        <dbReference type="ARBA" id="ARBA00022692"/>
    </source>
</evidence>
<keyword evidence="5" id="KW-0571">Peptide transport</keyword>
<evidence type="ECO:0000256" key="3">
    <source>
        <dbReference type="ARBA" id="ARBA00022475"/>
    </source>
</evidence>
<evidence type="ECO:0000256" key="2">
    <source>
        <dbReference type="ARBA" id="ARBA00022448"/>
    </source>
</evidence>
<dbReference type="InterPro" id="IPR000109">
    <property type="entry name" value="POT_fam"/>
</dbReference>
<feature type="transmembrane region" description="Helical" evidence="8">
    <location>
        <begin position="250"/>
        <end position="267"/>
    </location>
</feature>
<feature type="transmembrane region" description="Helical" evidence="8">
    <location>
        <begin position="273"/>
        <end position="291"/>
    </location>
</feature>
<feature type="transmembrane region" description="Helical" evidence="8">
    <location>
        <begin position="53"/>
        <end position="73"/>
    </location>
</feature>
<reference evidence="10" key="1">
    <citation type="journal article" date="2019" name="Int. J. Syst. Evol. Microbiol.">
        <title>The Global Catalogue of Microorganisms (GCM) 10K type strain sequencing project: providing services to taxonomists for standard genome sequencing and annotation.</title>
        <authorList>
            <consortium name="The Broad Institute Genomics Platform"/>
            <consortium name="The Broad Institute Genome Sequencing Center for Infectious Disease"/>
            <person name="Wu L."/>
            <person name="Ma J."/>
        </authorList>
    </citation>
    <scope>NUCLEOTIDE SEQUENCE [LARGE SCALE GENOMIC DNA]</scope>
    <source>
        <strain evidence="10">CCUG 66188</strain>
    </source>
</reference>
<dbReference type="RefSeq" id="WP_379998216.1">
    <property type="nucleotide sequence ID" value="NZ_JBHSGN010000094.1"/>
</dbReference>
<evidence type="ECO:0000313" key="10">
    <source>
        <dbReference type="Proteomes" id="UP001596023"/>
    </source>
</evidence>
<evidence type="ECO:0000256" key="1">
    <source>
        <dbReference type="ARBA" id="ARBA00004651"/>
    </source>
</evidence>
<feature type="transmembrane region" description="Helical" evidence="8">
    <location>
        <begin position="303"/>
        <end position="320"/>
    </location>
</feature>
<feature type="transmembrane region" description="Helical" evidence="8">
    <location>
        <begin position="110"/>
        <end position="129"/>
    </location>
</feature>
<feature type="transmembrane region" description="Helical" evidence="8">
    <location>
        <begin position="350"/>
        <end position="370"/>
    </location>
</feature>
<feature type="transmembrane region" description="Helical" evidence="8">
    <location>
        <begin position="390"/>
        <end position="408"/>
    </location>
</feature>
<feature type="transmembrane region" description="Helical" evidence="8">
    <location>
        <begin position="28"/>
        <end position="47"/>
    </location>
</feature>
<dbReference type="Pfam" id="PF00854">
    <property type="entry name" value="PTR2"/>
    <property type="match status" value="2"/>
</dbReference>
<keyword evidence="4 8" id="KW-0812">Transmembrane</keyword>
<dbReference type="PANTHER" id="PTHR23517:SF15">
    <property type="entry name" value="PROTON-DEPENDENT OLIGOPEPTIDE FAMILY TRANSPORT PROTEIN"/>
    <property type="match status" value="1"/>
</dbReference>
<dbReference type="SUPFAM" id="SSF103473">
    <property type="entry name" value="MFS general substrate transporter"/>
    <property type="match status" value="1"/>
</dbReference>
<dbReference type="InterPro" id="IPR005279">
    <property type="entry name" value="Dipep/tripep_permease"/>
</dbReference>
<gene>
    <name evidence="9" type="ORF">ACFO6W_15980</name>
</gene>
<keyword evidence="5" id="KW-0653">Protein transport</keyword>
<feature type="transmembrane region" description="Helical" evidence="8">
    <location>
        <begin position="85"/>
        <end position="104"/>
    </location>
</feature>
<feature type="transmembrane region" description="Helical" evidence="8">
    <location>
        <begin position="444"/>
        <end position="463"/>
    </location>
</feature>
<dbReference type="Gene3D" id="1.20.1250.20">
    <property type="entry name" value="MFS general substrate transporter like domains"/>
    <property type="match status" value="1"/>
</dbReference>
<feature type="transmembrane region" description="Helical" evidence="8">
    <location>
        <begin position="150"/>
        <end position="174"/>
    </location>
</feature>
<evidence type="ECO:0000256" key="6">
    <source>
        <dbReference type="ARBA" id="ARBA00022989"/>
    </source>
</evidence>
<dbReference type="EMBL" id="JBHSGN010000094">
    <property type="protein sequence ID" value="MFC4675200.1"/>
    <property type="molecule type" value="Genomic_DNA"/>
</dbReference>
<evidence type="ECO:0000256" key="7">
    <source>
        <dbReference type="ARBA" id="ARBA00023136"/>
    </source>
</evidence>
<keyword evidence="3" id="KW-1003">Cell membrane</keyword>
<keyword evidence="2" id="KW-0813">Transport</keyword>
<dbReference type="Proteomes" id="UP001596023">
    <property type="component" value="Unassembled WGS sequence"/>
</dbReference>
<keyword evidence="10" id="KW-1185">Reference proteome</keyword>
<dbReference type="CDD" id="cd17346">
    <property type="entry name" value="MFS_DtpA_like"/>
    <property type="match status" value="1"/>
</dbReference>
<dbReference type="InterPro" id="IPR036259">
    <property type="entry name" value="MFS_trans_sf"/>
</dbReference>
<evidence type="ECO:0000256" key="5">
    <source>
        <dbReference type="ARBA" id="ARBA00022856"/>
    </source>
</evidence>
<keyword evidence="7 8" id="KW-0472">Membrane</keyword>
<keyword evidence="6 8" id="KW-1133">Transmembrane helix</keyword>
<organism evidence="9 10">
    <name type="scientific">Dysgonomonas termitidis</name>
    <dbReference type="NCBI Taxonomy" id="1516126"/>
    <lineage>
        <taxon>Bacteria</taxon>
        <taxon>Pseudomonadati</taxon>
        <taxon>Bacteroidota</taxon>
        <taxon>Bacteroidia</taxon>
        <taxon>Bacteroidales</taxon>
        <taxon>Dysgonomonadaceae</taxon>
        <taxon>Dysgonomonas</taxon>
    </lineage>
</organism>
<proteinExistence type="predicted"/>
<feature type="transmembrane region" description="Helical" evidence="8">
    <location>
        <begin position="186"/>
        <end position="203"/>
    </location>
</feature>
<evidence type="ECO:0000256" key="8">
    <source>
        <dbReference type="SAM" id="Phobius"/>
    </source>
</evidence>
<sequence>MTPETEITQKGHPKGLYLIFATEMWERFSYYGMRALFVLYMTKALLFDKAYGAQIYGSYTGLVYLTPLIGGYIADRYWGNRRSIIAGALLMAIGQFLMFLSGCYFENVELATTLMFSGLGFLIFGNGFFKPNISTMVGQLYKPDDKRKDSAYTIFYMGVNTGSFFAPIVCGVLGDTGHPADFKWGFLAACIGMLLGVVVFIFLKDKYLRTPGGDAIGVIPNSHDTRRMDTEKKPAGDTPTAAKGKSTAKLAVIWGTVWIGLFILLYTVLKTDIIGSIIFSLAIAAPGYVISDPSLTKIERSRIWVIYIIAFFVIFFWSAFEQAGASLTYFAEEQTDRHVGLFDWTIPTSYFQSVNAVAIIIFAPVFVAIWTKLSKKGKEPASPYKQSIGLFLLAIGYLIIAFGVKGLAPGIKVSMLWLISLYTIHTFGELCLSPIGLSMVNKLAPIRFASLLMAIWYMSTSAANKFSGTLSSYYPEPLIELAAVQLVEKENTLTLLPEEFEKDISEKDGTKVIPFDRIMFYKVEDRTLKAEIQNSLEKQQLENPKVFMGYRISNLYDFFMLFVFMAGAASVILFFLSRRLMKMMHGIK</sequence>
<dbReference type="PANTHER" id="PTHR23517">
    <property type="entry name" value="RESISTANCE PROTEIN MDTM, PUTATIVE-RELATED-RELATED"/>
    <property type="match status" value="1"/>
</dbReference>
<feature type="transmembrane region" description="Helical" evidence="8">
    <location>
        <begin position="558"/>
        <end position="576"/>
    </location>
</feature>
<accession>A0ABV9KYV0</accession>
<evidence type="ECO:0000313" key="9">
    <source>
        <dbReference type="EMBL" id="MFC4675200.1"/>
    </source>
</evidence>
<comment type="caution">
    <text evidence="9">The sequence shown here is derived from an EMBL/GenBank/DDBJ whole genome shotgun (WGS) entry which is preliminary data.</text>
</comment>
<feature type="transmembrane region" description="Helical" evidence="8">
    <location>
        <begin position="414"/>
        <end position="432"/>
    </location>
</feature>
<dbReference type="NCBIfam" id="TIGR00924">
    <property type="entry name" value="yjdL_sub1_fam"/>
    <property type="match status" value="1"/>
</dbReference>
<dbReference type="InterPro" id="IPR050171">
    <property type="entry name" value="MFS_Transporters"/>
</dbReference>
<comment type="subcellular location">
    <subcellularLocation>
        <location evidence="1">Cell membrane</location>
        <topology evidence="1">Multi-pass membrane protein</topology>
    </subcellularLocation>
</comment>
<name>A0ABV9KYV0_9BACT</name>
<protein>
    <submittedName>
        <fullName evidence="9">Peptide MFS transporter</fullName>
    </submittedName>
</protein>